<feature type="region of interest" description="Disordered" evidence="2">
    <location>
        <begin position="232"/>
        <end position="322"/>
    </location>
</feature>
<dbReference type="Proteomes" id="UP000265515">
    <property type="component" value="Unassembled WGS sequence"/>
</dbReference>
<accession>A0A388KUF4</accession>
<dbReference type="Gramene" id="GBG73686">
    <property type="protein sequence ID" value="GBG73686"/>
    <property type="gene ID" value="CBR_g17028"/>
</dbReference>
<organism evidence="3 4">
    <name type="scientific">Chara braunii</name>
    <name type="common">Braun's stonewort</name>
    <dbReference type="NCBI Taxonomy" id="69332"/>
    <lineage>
        <taxon>Eukaryota</taxon>
        <taxon>Viridiplantae</taxon>
        <taxon>Streptophyta</taxon>
        <taxon>Charophyceae</taxon>
        <taxon>Charales</taxon>
        <taxon>Characeae</taxon>
        <taxon>Chara</taxon>
    </lineage>
</organism>
<proteinExistence type="predicted"/>
<sequence>MVEIVKDNLEVDVKQMSAYIESQTTEINSLRQQRDTELQEHKDETEKLQAEVKSLERQLLTATWKIESQEALLQQQQEEIERNEKQYGNLPWHGSNETVKVIDAGTQTDVVPPDEGRLVSFAKQTGTSADVSLSLHHGRNDLDDHEANDGSPHPQAPVIELLKNEKVITGGTAVASPAKPNVAPDGPEELPKVTASPVGNAIEDLGQAVISRAGTHDPSMIGIIRDNLRVVDPVEDPGHNTSSIEQEEEVQTAKAPVNSTELPSWDTAPTPERAPPHELQSASNASGMLSPRKAPKEQPSTIAASPRALPQGAHETTSSGAERVLVDGMRGKTDMVRKDNDAWLTLSAENKKIMELKETRRRLELESSRNRDREEKLEERNANFFAKYKKLYTISKQVLVKASWPSSHTTHWS</sequence>
<comment type="caution">
    <text evidence="3">The sequence shown here is derived from an EMBL/GenBank/DDBJ whole genome shotgun (WGS) entry which is preliminary data.</text>
</comment>
<dbReference type="EMBL" id="BFEA01000188">
    <property type="protein sequence ID" value="GBG73686.1"/>
    <property type="molecule type" value="Genomic_DNA"/>
</dbReference>
<name>A0A388KUF4_CHABU</name>
<evidence type="ECO:0000313" key="4">
    <source>
        <dbReference type="Proteomes" id="UP000265515"/>
    </source>
</evidence>
<evidence type="ECO:0000313" key="3">
    <source>
        <dbReference type="EMBL" id="GBG73686.1"/>
    </source>
</evidence>
<evidence type="ECO:0000256" key="2">
    <source>
        <dbReference type="SAM" id="MobiDB-lite"/>
    </source>
</evidence>
<evidence type="ECO:0000256" key="1">
    <source>
        <dbReference type="SAM" id="Coils"/>
    </source>
</evidence>
<keyword evidence="4" id="KW-1185">Reference proteome</keyword>
<keyword evidence="1" id="KW-0175">Coiled coil</keyword>
<feature type="coiled-coil region" evidence="1">
    <location>
        <begin position="20"/>
        <end position="86"/>
    </location>
</feature>
<protein>
    <submittedName>
        <fullName evidence="3">Uncharacterized protein</fullName>
    </submittedName>
</protein>
<gene>
    <name evidence="3" type="ORF">CBR_g17028</name>
</gene>
<reference evidence="3 4" key="1">
    <citation type="journal article" date="2018" name="Cell">
        <title>The Chara Genome: Secondary Complexity and Implications for Plant Terrestrialization.</title>
        <authorList>
            <person name="Nishiyama T."/>
            <person name="Sakayama H."/>
            <person name="Vries J.D."/>
            <person name="Buschmann H."/>
            <person name="Saint-Marcoux D."/>
            <person name="Ullrich K.K."/>
            <person name="Haas F.B."/>
            <person name="Vanderstraeten L."/>
            <person name="Becker D."/>
            <person name="Lang D."/>
            <person name="Vosolsobe S."/>
            <person name="Rombauts S."/>
            <person name="Wilhelmsson P.K.I."/>
            <person name="Janitza P."/>
            <person name="Kern R."/>
            <person name="Heyl A."/>
            <person name="Rumpler F."/>
            <person name="Villalobos L.I.A.C."/>
            <person name="Clay J.M."/>
            <person name="Skokan R."/>
            <person name="Toyoda A."/>
            <person name="Suzuki Y."/>
            <person name="Kagoshima H."/>
            <person name="Schijlen E."/>
            <person name="Tajeshwar N."/>
            <person name="Catarino B."/>
            <person name="Hetherington A.J."/>
            <person name="Saltykova A."/>
            <person name="Bonnot C."/>
            <person name="Breuninger H."/>
            <person name="Symeonidi A."/>
            <person name="Radhakrishnan G.V."/>
            <person name="Van Nieuwerburgh F."/>
            <person name="Deforce D."/>
            <person name="Chang C."/>
            <person name="Karol K.G."/>
            <person name="Hedrich R."/>
            <person name="Ulvskov P."/>
            <person name="Glockner G."/>
            <person name="Delwiche C.F."/>
            <person name="Petrasek J."/>
            <person name="Van de Peer Y."/>
            <person name="Friml J."/>
            <person name="Beilby M."/>
            <person name="Dolan L."/>
            <person name="Kohara Y."/>
            <person name="Sugano S."/>
            <person name="Fujiyama A."/>
            <person name="Delaux P.-M."/>
            <person name="Quint M."/>
            <person name="TheiBen G."/>
            <person name="Hagemann M."/>
            <person name="Harholt J."/>
            <person name="Dunand C."/>
            <person name="Zachgo S."/>
            <person name="Langdale J."/>
            <person name="Maumus F."/>
            <person name="Straeten D.V.D."/>
            <person name="Gould S.B."/>
            <person name="Rensing S.A."/>
        </authorList>
    </citation>
    <scope>NUCLEOTIDE SEQUENCE [LARGE SCALE GENOMIC DNA]</scope>
    <source>
        <strain evidence="3 4">S276</strain>
    </source>
</reference>
<feature type="coiled-coil region" evidence="1">
    <location>
        <begin position="346"/>
        <end position="380"/>
    </location>
</feature>
<dbReference type="AlphaFoldDB" id="A0A388KUF4"/>